<accession>A0ACB8UGF2</accession>
<proteinExistence type="predicted"/>
<comment type="caution">
    <text evidence="1">The sequence shown here is derived from an EMBL/GenBank/DDBJ whole genome shotgun (WGS) entry which is preliminary data.</text>
</comment>
<organism evidence="1 2">
    <name type="scientific">Irpex rosettiformis</name>
    <dbReference type="NCBI Taxonomy" id="378272"/>
    <lineage>
        <taxon>Eukaryota</taxon>
        <taxon>Fungi</taxon>
        <taxon>Dikarya</taxon>
        <taxon>Basidiomycota</taxon>
        <taxon>Agaricomycotina</taxon>
        <taxon>Agaricomycetes</taxon>
        <taxon>Polyporales</taxon>
        <taxon>Irpicaceae</taxon>
        <taxon>Irpex</taxon>
    </lineage>
</organism>
<protein>
    <submittedName>
        <fullName evidence="1">Uncharacterized protein</fullName>
    </submittedName>
</protein>
<evidence type="ECO:0000313" key="1">
    <source>
        <dbReference type="EMBL" id="KAI0092755.1"/>
    </source>
</evidence>
<dbReference type="EMBL" id="MU274903">
    <property type="protein sequence ID" value="KAI0092755.1"/>
    <property type="molecule type" value="Genomic_DNA"/>
</dbReference>
<sequence>MGQAAWRRDVMTETGGDFLLMAHEDVQRLVHQLAAEAGAQIEFGATVVKVSPGDPKPSVTVAGGEVITADVIIGADGPRSLVREIVLGKKDSSKPVGWTVYGAVVPESYMLNDPELASWLTTNEWSIGVGEGKSICSHPVRAHKLYTIQIYWPDDQPEDAAESWYDVLPVDSVDATSLSPVFQRLLAGSPGLYRTRAMKHERVDRWVHDSSRIVLLGEAAHPWIPGCSHPSAMAIEDAVVFGQLFSHLSSEDQISQFLNAYEEIRKERTEDVLEREISNTKMVTLHPGPEKDTRDASFRQTRDKWDEGLLKAEFEGLFDLFGYDAYDAAEQWWVDWGRYNGKAVENDRRLSRLRFSFSATTVKHERRTDFDDQ</sequence>
<name>A0ACB8UGF2_9APHY</name>
<dbReference type="Proteomes" id="UP001055072">
    <property type="component" value="Unassembled WGS sequence"/>
</dbReference>
<keyword evidence="2" id="KW-1185">Reference proteome</keyword>
<evidence type="ECO:0000313" key="2">
    <source>
        <dbReference type="Proteomes" id="UP001055072"/>
    </source>
</evidence>
<reference evidence="1" key="1">
    <citation type="journal article" date="2021" name="Environ. Microbiol.">
        <title>Gene family expansions and transcriptome signatures uncover fungal adaptations to wood decay.</title>
        <authorList>
            <person name="Hage H."/>
            <person name="Miyauchi S."/>
            <person name="Viragh M."/>
            <person name="Drula E."/>
            <person name="Min B."/>
            <person name="Chaduli D."/>
            <person name="Navarro D."/>
            <person name="Favel A."/>
            <person name="Norest M."/>
            <person name="Lesage-Meessen L."/>
            <person name="Balint B."/>
            <person name="Merenyi Z."/>
            <person name="de Eugenio L."/>
            <person name="Morin E."/>
            <person name="Martinez A.T."/>
            <person name="Baldrian P."/>
            <person name="Stursova M."/>
            <person name="Martinez M.J."/>
            <person name="Novotny C."/>
            <person name="Magnuson J.K."/>
            <person name="Spatafora J.W."/>
            <person name="Maurice S."/>
            <person name="Pangilinan J."/>
            <person name="Andreopoulos W."/>
            <person name="LaButti K."/>
            <person name="Hundley H."/>
            <person name="Na H."/>
            <person name="Kuo A."/>
            <person name="Barry K."/>
            <person name="Lipzen A."/>
            <person name="Henrissat B."/>
            <person name="Riley R."/>
            <person name="Ahrendt S."/>
            <person name="Nagy L.G."/>
            <person name="Grigoriev I.V."/>
            <person name="Martin F."/>
            <person name="Rosso M.N."/>
        </authorList>
    </citation>
    <scope>NUCLEOTIDE SEQUENCE</scope>
    <source>
        <strain evidence="1">CBS 384.51</strain>
    </source>
</reference>
<gene>
    <name evidence="1" type="ORF">BDY19DRAFT_925962</name>
</gene>